<organism evidence="8 9">
    <name type="scientific">Neolewinella aquimaris</name>
    <dbReference type="NCBI Taxonomy" id="1835722"/>
    <lineage>
        <taxon>Bacteria</taxon>
        <taxon>Pseudomonadati</taxon>
        <taxon>Bacteroidota</taxon>
        <taxon>Saprospiria</taxon>
        <taxon>Saprospirales</taxon>
        <taxon>Lewinellaceae</taxon>
        <taxon>Neolewinella</taxon>
    </lineage>
</organism>
<dbReference type="Gene3D" id="3.40.640.10">
    <property type="entry name" value="Type I PLP-dependent aspartate aminotransferase-like (Major domain)"/>
    <property type="match status" value="1"/>
</dbReference>
<keyword evidence="5 7" id="KW-0456">Lyase</keyword>
<dbReference type="InterPro" id="IPR015424">
    <property type="entry name" value="PyrdxlP-dep_Trfase"/>
</dbReference>
<protein>
    <submittedName>
        <fullName evidence="8">L-2,4-diaminobutyrate decarboxylase</fullName>
        <ecNumber evidence="8">4.1.1.86</ecNumber>
    </submittedName>
</protein>
<comment type="similarity">
    <text evidence="2 7">Belongs to the group II decarboxylase family.</text>
</comment>
<evidence type="ECO:0000313" key="8">
    <source>
        <dbReference type="EMBL" id="MBB4079215.1"/>
    </source>
</evidence>
<dbReference type="RefSeq" id="WP_183495468.1">
    <property type="nucleotide sequence ID" value="NZ_JACIFF010000004.1"/>
</dbReference>
<accession>A0A840E6G9</accession>
<dbReference type="InterPro" id="IPR015421">
    <property type="entry name" value="PyrdxlP-dep_Trfase_major"/>
</dbReference>
<keyword evidence="4 6" id="KW-0663">Pyridoxal phosphate</keyword>
<keyword evidence="9" id="KW-1185">Reference proteome</keyword>
<dbReference type="GO" id="GO:0005737">
    <property type="term" value="C:cytoplasm"/>
    <property type="evidence" value="ECO:0007669"/>
    <property type="project" value="TreeGrafter"/>
</dbReference>
<dbReference type="SUPFAM" id="SSF53383">
    <property type="entry name" value="PLP-dependent transferases"/>
    <property type="match status" value="1"/>
</dbReference>
<dbReference type="GO" id="GO:0019752">
    <property type="term" value="P:carboxylic acid metabolic process"/>
    <property type="evidence" value="ECO:0007669"/>
    <property type="project" value="InterPro"/>
</dbReference>
<dbReference type="PANTHER" id="PTHR45677">
    <property type="entry name" value="GLUTAMATE DECARBOXYLASE-RELATED"/>
    <property type="match status" value="1"/>
</dbReference>
<dbReference type="InterPro" id="IPR002129">
    <property type="entry name" value="PyrdxlP-dep_de-COase"/>
</dbReference>
<evidence type="ECO:0000256" key="5">
    <source>
        <dbReference type="ARBA" id="ARBA00023239"/>
    </source>
</evidence>
<dbReference type="AlphaFoldDB" id="A0A840E6G9"/>
<proteinExistence type="inferred from homology"/>
<feature type="modified residue" description="N6-(pyridoxal phosphate)lysine" evidence="6">
    <location>
        <position position="297"/>
    </location>
</feature>
<dbReference type="InterPro" id="IPR010977">
    <property type="entry name" value="Aromatic_deC"/>
</dbReference>
<name>A0A840E6G9_9BACT</name>
<dbReference type="GO" id="GO:0030170">
    <property type="term" value="F:pyridoxal phosphate binding"/>
    <property type="evidence" value="ECO:0007669"/>
    <property type="project" value="InterPro"/>
</dbReference>
<dbReference type="GO" id="GO:0033983">
    <property type="term" value="F:diaminobutyrate decarboxylase activity"/>
    <property type="evidence" value="ECO:0007669"/>
    <property type="project" value="UniProtKB-EC"/>
</dbReference>
<evidence type="ECO:0000256" key="3">
    <source>
        <dbReference type="ARBA" id="ARBA00022793"/>
    </source>
</evidence>
<evidence type="ECO:0000256" key="1">
    <source>
        <dbReference type="ARBA" id="ARBA00001933"/>
    </source>
</evidence>
<evidence type="ECO:0000256" key="4">
    <source>
        <dbReference type="ARBA" id="ARBA00022898"/>
    </source>
</evidence>
<evidence type="ECO:0000256" key="6">
    <source>
        <dbReference type="PIRSR" id="PIRSR602129-50"/>
    </source>
</evidence>
<evidence type="ECO:0000256" key="7">
    <source>
        <dbReference type="RuleBase" id="RU000382"/>
    </source>
</evidence>
<dbReference type="Gene3D" id="3.90.1150.10">
    <property type="entry name" value="Aspartate Aminotransferase, domain 1"/>
    <property type="match status" value="1"/>
</dbReference>
<dbReference type="GO" id="GO:0006520">
    <property type="term" value="P:amino acid metabolic process"/>
    <property type="evidence" value="ECO:0007669"/>
    <property type="project" value="InterPro"/>
</dbReference>
<evidence type="ECO:0000256" key="2">
    <source>
        <dbReference type="ARBA" id="ARBA00009533"/>
    </source>
</evidence>
<comment type="cofactor">
    <cofactor evidence="1 6 7">
        <name>pyridoxal 5'-phosphate</name>
        <dbReference type="ChEBI" id="CHEBI:597326"/>
    </cofactor>
</comment>
<dbReference type="Gene3D" id="1.20.1340.10">
    <property type="entry name" value="dopa decarboxylase, N-terminal domain"/>
    <property type="match status" value="1"/>
</dbReference>
<dbReference type="Proteomes" id="UP000576209">
    <property type="component" value="Unassembled WGS sequence"/>
</dbReference>
<reference evidence="8 9" key="1">
    <citation type="submission" date="2020-08" db="EMBL/GenBank/DDBJ databases">
        <title>Genomic Encyclopedia of Type Strains, Phase IV (KMG-IV): sequencing the most valuable type-strain genomes for metagenomic binning, comparative biology and taxonomic classification.</title>
        <authorList>
            <person name="Goeker M."/>
        </authorList>
    </citation>
    <scope>NUCLEOTIDE SEQUENCE [LARGE SCALE GENOMIC DNA]</scope>
    <source>
        <strain evidence="8 9">DSM 105137</strain>
    </source>
</reference>
<comment type="caution">
    <text evidence="8">The sequence shown here is derived from an EMBL/GenBank/DDBJ whole genome shotgun (WGS) entry which is preliminary data.</text>
</comment>
<dbReference type="Pfam" id="PF00282">
    <property type="entry name" value="Pyridoxal_deC"/>
    <property type="match status" value="1"/>
</dbReference>
<dbReference type="EMBL" id="JACIFF010000004">
    <property type="protein sequence ID" value="MBB4079215.1"/>
    <property type="molecule type" value="Genomic_DNA"/>
</dbReference>
<gene>
    <name evidence="8" type="ORF">GGR28_001835</name>
</gene>
<dbReference type="InterPro" id="IPR015422">
    <property type="entry name" value="PyrdxlP-dep_Trfase_small"/>
</dbReference>
<dbReference type="EC" id="4.1.1.86" evidence="8"/>
<sequence>MTDLLARAYDPEEFRKQGHALIDRLADYLGTVESYPANPYETPDASLAAFRKLLGERAGADEIFAGVIDHSVHLHNPRYMGHQVVPPAPLAALGDVAASLLNTGMAIFEMGRAGTAMERIVIEEFARMLRLAPEAGGFLTSGGSLANLTALLAARSRQWPEGDVWQMGSHAIRPCLLVNEQAHYCIDRAVRIMGWGAEGIIHVPTDRELRMRTELIDELVVDARKRGLTPIAIVGSACTTSTGTFDHIDALADAAARNKLWLHIDGAHGAAVRLDPDRQHLTAGLERADSVAVDFHKMLLSPAITTGLFFRDGTDAYRTFQQRAEYLLTAESSEEDWSNIARRSFECTKRMLGLRTFTLLSVYGPELFRDYVVRVGELGRELGRQVRRHPELELFMEPDVNIVCFRFGHPTLSATARDGLNQLIRTTLTESGQIYLVQTRIDGEVYLRCTLTNAFTTSADLSDMLARVASVGHELLQLRGNLRE</sequence>
<evidence type="ECO:0000313" key="9">
    <source>
        <dbReference type="Proteomes" id="UP000576209"/>
    </source>
</evidence>
<dbReference type="PRINTS" id="PR00800">
    <property type="entry name" value="YHDCRBOXLASE"/>
</dbReference>
<dbReference type="PANTHER" id="PTHR45677:SF8">
    <property type="entry name" value="CYSTEINE SULFINIC ACID DECARBOXYLASE"/>
    <property type="match status" value="1"/>
</dbReference>
<keyword evidence="3" id="KW-0210">Decarboxylase</keyword>